<dbReference type="EMBL" id="LGAP01000012">
    <property type="protein sequence ID" value="KOF17260.1"/>
    <property type="molecule type" value="Genomic_DNA"/>
</dbReference>
<gene>
    <name evidence="2" type="ORF">AC244_18875</name>
</gene>
<evidence type="ECO:0000256" key="1">
    <source>
        <dbReference type="SAM" id="Phobius"/>
    </source>
</evidence>
<dbReference type="Proteomes" id="UP000037425">
    <property type="component" value="Unassembled WGS sequence"/>
</dbReference>
<protein>
    <recommendedName>
        <fullName evidence="4">Anti-sigma factor</fullName>
    </recommendedName>
</protein>
<dbReference type="AlphaFoldDB" id="A0A0L8BRU1"/>
<evidence type="ECO:0000313" key="2">
    <source>
        <dbReference type="EMBL" id="KOF17260.1"/>
    </source>
</evidence>
<sequence length="270" mass="28244">MSDMVFTDEILMAFADGELDDETTRLVEAALETDDELMARVAMFMETRAASSEALKPLIDEPVPDQLVEKVRAMAAGAAARRGDSQTVAEADDSASADNVVAFRRPEPAAQSPRRPSQLMMALAASLLIVVGGVGGYLVGGAGQADVGNPQVAGLVDPIVSGILDQRASGEEIAIGEGEAKVRLVSTFQAGGQQICREYEMKRPDQPDFVSVACRNAGGWQTQLAIVMPESGEGFAPTSSVETVDAYLTSIGAGAPLEAEAEKKALAGQQ</sequence>
<proteinExistence type="predicted"/>
<accession>A0A0L8BRU1</accession>
<keyword evidence="1" id="KW-0812">Transmembrane</keyword>
<reference evidence="3" key="1">
    <citation type="submission" date="2015-07" db="EMBL/GenBank/DDBJ databases">
        <title>Whole genome sequence of an Ensifer adhaerens strain isolated from a cave pool in the Wind Cave National Park.</title>
        <authorList>
            <person name="Eng W.W.H."/>
            <person name="Gan H.M."/>
            <person name="Barton H.A."/>
            <person name="Savka M.A."/>
        </authorList>
    </citation>
    <scope>NUCLEOTIDE SEQUENCE [LARGE SCALE GENOMIC DNA]</scope>
    <source>
        <strain evidence="3">SD006</strain>
    </source>
</reference>
<evidence type="ECO:0008006" key="4">
    <source>
        <dbReference type="Google" id="ProtNLM"/>
    </source>
</evidence>
<name>A0A0L8BRU1_ENSAD</name>
<organism evidence="2 3">
    <name type="scientific">Ensifer adhaerens</name>
    <name type="common">Sinorhizobium morelense</name>
    <dbReference type="NCBI Taxonomy" id="106592"/>
    <lineage>
        <taxon>Bacteria</taxon>
        <taxon>Pseudomonadati</taxon>
        <taxon>Pseudomonadota</taxon>
        <taxon>Alphaproteobacteria</taxon>
        <taxon>Hyphomicrobiales</taxon>
        <taxon>Rhizobiaceae</taxon>
        <taxon>Sinorhizobium/Ensifer group</taxon>
        <taxon>Ensifer</taxon>
    </lineage>
</organism>
<evidence type="ECO:0000313" key="3">
    <source>
        <dbReference type="Proteomes" id="UP000037425"/>
    </source>
</evidence>
<keyword evidence="1" id="KW-0472">Membrane</keyword>
<dbReference type="RefSeq" id="WP_053250342.1">
    <property type="nucleotide sequence ID" value="NZ_LGAP01000012.1"/>
</dbReference>
<dbReference type="Gene3D" id="1.10.10.1320">
    <property type="entry name" value="Anti-sigma factor, zinc-finger domain"/>
    <property type="match status" value="1"/>
</dbReference>
<feature type="transmembrane region" description="Helical" evidence="1">
    <location>
        <begin position="119"/>
        <end position="140"/>
    </location>
</feature>
<dbReference type="PATRIC" id="fig|106592.7.peg.1580"/>
<keyword evidence="1" id="KW-1133">Transmembrane helix</keyword>
<dbReference type="InterPro" id="IPR041916">
    <property type="entry name" value="Anti_sigma_zinc_sf"/>
</dbReference>
<dbReference type="OrthoDB" id="7743910at2"/>
<comment type="caution">
    <text evidence="2">The sequence shown here is derived from an EMBL/GenBank/DDBJ whole genome shotgun (WGS) entry which is preliminary data.</text>
</comment>